<evidence type="ECO:0000313" key="4">
    <source>
        <dbReference type="EMBL" id="KAG5504901.1"/>
    </source>
</evidence>
<evidence type="ECO:0000256" key="2">
    <source>
        <dbReference type="SAM" id="MobiDB-lite"/>
    </source>
</evidence>
<accession>A0A836I5A3</accession>
<feature type="region of interest" description="Disordered" evidence="2">
    <location>
        <begin position="173"/>
        <end position="213"/>
    </location>
</feature>
<feature type="domain" description="C3H1-type" evidence="3">
    <location>
        <begin position="246"/>
        <end position="273"/>
    </location>
</feature>
<protein>
    <recommendedName>
        <fullName evidence="3">C3H1-type domain-containing protein</fullName>
    </recommendedName>
</protein>
<dbReference type="InterPro" id="IPR053125">
    <property type="entry name" value="RNA-bd_mRNA_stabilization_reg"/>
</dbReference>
<keyword evidence="1" id="KW-0862">Zinc</keyword>
<feature type="compositionally biased region" description="Basic and acidic residues" evidence="2">
    <location>
        <begin position="173"/>
        <end position="183"/>
    </location>
</feature>
<dbReference type="Pfam" id="PF00642">
    <property type="entry name" value="zf-CCCH"/>
    <property type="match status" value="1"/>
</dbReference>
<keyword evidence="5" id="KW-1185">Reference proteome</keyword>
<dbReference type="KEGG" id="phet:94290410"/>
<dbReference type="OrthoDB" id="336321at2759"/>
<evidence type="ECO:0000259" key="3">
    <source>
        <dbReference type="PROSITE" id="PS50103"/>
    </source>
</evidence>
<comment type="caution">
    <text evidence="4">The sequence shown here is derived from an EMBL/GenBank/DDBJ whole genome shotgun (WGS) entry which is preliminary data.</text>
</comment>
<evidence type="ECO:0000313" key="5">
    <source>
        <dbReference type="Proteomes" id="UP000674318"/>
    </source>
</evidence>
<gene>
    <name evidence="4" type="ORF">JKF63_04347</name>
</gene>
<proteinExistence type="predicted"/>
<feature type="zinc finger region" description="C3H1-type" evidence="1">
    <location>
        <begin position="106"/>
        <end position="128"/>
    </location>
</feature>
<dbReference type="RefSeq" id="XP_067757162.1">
    <property type="nucleotide sequence ID" value="XM_067900333.1"/>
</dbReference>
<feature type="region of interest" description="Disordered" evidence="2">
    <location>
        <begin position="14"/>
        <end position="40"/>
    </location>
</feature>
<dbReference type="Proteomes" id="UP000674318">
    <property type="component" value="Unassembled WGS sequence"/>
</dbReference>
<feature type="compositionally biased region" description="Polar residues" evidence="2">
    <location>
        <begin position="389"/>
        <end position="402"/>
    </location>
</feature>
<dbReference type="PROSITE" id="PS50103">
    <property type="entry name" value="ZF_C3H1"/>
    <property type="match status" value="2"/>
</dbReference>
<organism evidence="4 5">
    <name type="scientific">Porcisia hertigi</name>
    <dbReference type="NCBI Taxonomy" id="2761500"/>
    <lineage>
        <taxon>Eukaryota</taxon>
        <taxon>Discoba</taxon>
        <taxon>Euglenozoa</taxon>
        <taxon>Kinetoplastea</taxon>
        <taxon>Metakinetoplastina</taxon>
        <taxon>Trypanosomatida</taxon>
        <taxon>Trypanosomatidae</taxon>
        <taxon>Leishmaniinae</taxon>
        <taxon>Porcisia</taxon>
    </lineage>
</organism>
<dbReference type="GO" id="GO:0008270">
    <property type="term" value="F:zinc ion binding"/>
    <property type="evidence" value="ECO:0007669"/>
    <property type="project" value="UniProtKB-KW"/>
</dbReference>
<dbReference type="GeneID" id="94290410"/>
<feature type="compositionally biased region" description="Low complexity" evidence="2">
    <location>
        <begin position="195"/>
        <end position="213"/>
    </location>
</feature>
<dbReference type="EMBL" id="JAFJZO010000022">
    <property type="protein sequence ID" value="KAG5504901.1"/>
    <property type="molecule type" value="Genomic_DNA"/>
</dbReference>
<feature type="compositionally biased region" description="Low complexity" evidence="2">
    <location>
        <begin position="364"/>
        <end position="379"/>
    </location>
</feature>
<keyword evidence="1" id="KW-0479">Metal-binding</keyword>
<keyword evidence="1" id="KW-0863">Zinc-finger</keyword>
<feature type="region of interest" description="Disordered" evidence="2">
    <location>
        <begin position="46"/>
        <end position="65"/>
    </location>
</feature>
<reference evidence="4 5" key="1">
    <citation type="submission" date="2021-02" db="EMBL/GenBank/DDBJ databases">
        <title>Porcisia hertigi Genome sequencing and assembly.</title>
        <authorList>
            <person name="Almutairi H."/>
            <person name="Gatherer D."/>
        </authorList>
    </citation>
    <scope>NUCLEOTIDE SEQUENCE [LARGE SCALE GENOMIC DNA]</scope>
    <source>
        <strain evidence="4 5">C119</strain>
    </source>
</reference>
<name>A0A836I5A3_9TRYP</name>
<dbReference type="PANTHER" id="PTHR37035">
    <property type="entry name" value="C3H1-TYPE DOMAIN-CONTAINING PROTEIN-RELATED"/>
    <property type="match status" value="1"/>
</dbReference>
<feature type="region of interest" description="Disordered" evidence="2">
    <location>
        <begin position="350"/>
        <end position="413"/>
    </location>
</feature>
<dbReference type="InterPro" id="IPR000571">
    <property type="entry name" value="Znf_CCCH"/>
</dbReference>
<evidence type="ECO:0000256" key="1">
    <source>
        <dbReference type="PROSITE-ProRule" id="PRU00723"/>
    </source>
</evidence>
<dbReference type="SMART" id="SM00356">
    <property type="entry name" value="ZnF_C3H1"/>
    <property type="match status" value="2"/>
</dbReference>
<feature type="compositionally biased region" description="Polar residues" evidence="2">
    <location>
        <begin position="21"/>
        <end position="40"/>
    </location>
</feature>
<feature type="region of interest" description="Disordered" evidence="2">
    <location>
        <begin position="279"/>
        <end position="306"/>
    </location>
</feature>
<feature type="compositionally biased region" description="Polar residues" evidence="2">
    <location>
        <begin position="287"/>
        <end position="300"/>
    </location>
</feature>
<dbReference type="AlphaFoldDB" id="A0A836I5A3"/>
<feature type="zinc finger region" description="C3H1-type" evidence="1">
    <location>
        <begin position="246"/>
        <end position="273"/>
    </location>
</feature>
<feature type="domain" description="C3H1-type" evidence="3">
    <location>
        <begin position="106"/>
        <end position="128"/>
    </location>
</feature>
<feature type="compositionally biased region" description="Polar residues" evidence="2">
    <location>
        <begin position="350"/>
        <end position="361"/>
    </location>
</feature>
<sequence>MSFSPHLGMQHSFPTVRVGSGANSMPTGSYGNHSSPCQLGSGTLLRPHHSGCSSRSPPMSGKKSAKRAAVMTSISAIDTASTKLSIPITAVEPTLAFEDDGLVPGLCRLYLEGRCRQADRCFQVHANPSVVEQLRQEAFNKPSCCPVHGAKCSFEGLPLGLAIIIDPPREKDSAAMGETHVEVESGSATGSPFDGEATTASTGGTLSSGPNANSAQQNAAIALHYICPTRFLWSRYEENVGMLLHIPKSKICREHRKGLCRFGNECSFLHLCRQIPLTGGEDDSASHNRTQLRHTSTQGSMPDYAPNAPSFATGNVCVYPQAHSQSNSQANVHHLPGSIFASQSGSYVGSSFGNSQANSRQHLSRPPGTSGSSGGDPQPLLRPLGGARNSHSSLTGRGSFSHNPYAEASSFQG</sequence>
<dbReference type="PANTHER" id="PTHR37035:SF2">
    <property type="entry name" value="C3H1-TYPE DOMAIN-CONTAINING PROTEIN"/>
    <property type="match status" value="1"/>
</dbReference>